<gene>
    <name evidence="1" type="ORF">GPU96_09g18330</name>
</gene>
<organism evidence="1 2">
    <name type="scientific">Encephalitozoon hellem</name>
    <name type="common">Microsporidian parasite</name>
    <dbReference type="NCBI Taxonomy" id="27973"/>
    <lineage>
        <taxon>Eukaryota</taxon>
        <taxon>Fungi</taxon>
        <taxon>Fungi incertae sedis</taxon>
        <taxon>Microsporidia</taxon>
        <taxon>Unikaryonidae</taxon>
        <taxon>Encephalitozoon</taxon>
    </lineage>
</organism>
<evidence type="ECO:0000313" key="1">
    <source>
        <dbReference type="EMBL" id="UTX44052.1"/>
    </source>
</evidence>
<accession>A0A9Q9C7K8</accession>
<protein>
    <submittedName>
        <fullName evidence="1">Essential nuclear protein 1</fullName>
    </submittedName>
</protein>
<reference evidence="1" key="1">
    <citation type="submission" date="2021-05" db="EMBL/GenBank/DDBJ databases">
        <title>Encephalitozoon hellem ATCC 50604 Complete Genome.</title>
        <authorList>
            <person name="Mascarenhas dos Santos A.C."/>
            <person name="Julian A.T."/>
            <person name="Pombert J.-F."/>
        </authorList>
    </citation>
    <scope>NUCLEOTIDE SEQUENCE</scope>
    <source>
        <strain evidence="1">ATCC 50604</strain>
    </source>
</reference>
<dbReference type="AlphaFoldDB" id="A0A9Q9C7K8"/>
<proteinExistence type="predicted"/>
<evidence type="ECO:0000313" key="2">
    <source>
        <dbReference type="Proteomes" id="UP001059546"/>
    </source>
</evidence>
<dbReference type="EMBL" id="CP075155">
    <property type="protein sequence ID" value="UTX44052.1"/>
    <property type="molecule type" value="Genomic_DNA"/>
</dbReference>
<name>A0A9Q9C7K8_ENCHE</name>
<dbReference type="Proteomes" id="UP001059546">
    <property type="component" value="Chromosome IX"/>
</dbReference>
<sequence>MSLPDKIIRTLKQMDRPSDFQIYRDILAERSKLPPVEWHDLCRLVKTSKIYNILRLDLSRKEAEVLGSALKKVSLNHVNDMIDILVKKRDENTPVLLRYLLEKKKKISTDAVQRYFCEEINRPVTLKHLKLLHVMCKNYPASINSTILNFCRSNGHPICKDVLNSAMDVIE</sequence>